<dbReference type="eggNOG" id="COG0524">
    <property type="taxonomic scope" value="Bacteria"/>
</dbReference>
<dbReference type="InterPro" id="IPR029056">
    <property type="entry name" value="Ribokinase-like"/>
</dbReference>
<dbReference type="SUPFAM" id="SSF53613">
    <property type="entry name" value="Ribokinase-like"/>
    <property type="match status" value="1"/>
</dbReference>
<dbReference type="PRINTS" id="PR00990">
    <property type="entry name" value="RIBOKINASE"/>
</dbReference>
<comment type="function">
    <text evidence="9">Catalyzes the phosphorylation of ribose at O-5 in a reaction requiring ATP and magnesium. The resulting D-ribose-5-phosphate can then be used either for sythesis of nucleotides, histidine, and tryptophan, or as a component of the pentose phosphate pathway.</text>
</comment>
<evidence type="ECO:0000256" key="7">
    <source>
        <dbReference type="ARBA" id="ARBA00022958"/>
    </source>
</evidence>
<dbReference type="InterPro" id="IPR011611">
    <property type="entry name" value="PfkB_dom"/>
</dbReference>
<dbReference type="GO" id="GO:0019303">
    <property type="term" value="P:D-ribose catabolic process"/>
    <property type="evidence" value="ECO:0007669"/>
    <property type="project" value="UniProtKB-UniRule"/>
</dbReference>
<feature type="binding site" evidence="9">
    <location>
        <begin position="33"/>
        <end position="35"/>
    </location>
    <ligand>
        <name>substrate</name>
    </ligand>
</feature>
<accession>E6K2M2</accession>
<dbReference type="Gene3D" id="3.40.1190.20">
    <property type="match status" value="1"/>
</dbReference>
<protein>
    <recommendedName>
        <fullName evidence="9">Ribokinase</fullName>
        <shortName evidence="9">RK</shortName>
        <ecNumber evidence="9">2.7.1.15</ecNumber>
    </recommendedName>
</protein>
<comment type="similarity">
    <text evidence="9">Belongs to the carbohydrate kinase PfkB family. Ribokinase subfamily.</text>
</comment>
<dbReference type="EC" id="2.7.1.15" evidence="9"/>
<feature type="binding site" evidence="9">
    <location>
        <position position="272"/>
    </location>
    <ligand>
        <name>K(+)</name>
        <dbReference type="ChEBI" id="CHEBI:29103"/>
    </ligand>
</feature>
<dbReference type="PANTHER" id="PTHR10584">
    <property type="entry name" value="SUGAR KINASE"/>
    <property type="match status" value="1"/>
</dbReference>
<feature type="binding site" evidence="9">
    <location>
        <position position="308"/>
    </location>
    <ligand>
        <name>K(+)</name>
        <dbReference type="ChEBI" id="CHEBI:29103"/>
    </ligand>
</feature>
<comment type="catalytic activity">
    <reaction evidence="9">
        <text>D-ribose + ATP = D-ribose 5-phosphate + ADP + H(+)</text>
        <dbReference type="Rhea" id="RHEA:13697"/>
        <dbReference type="ChEBI" id="CHEBI:15378"/>
        <dbReference type="ChEBI" id="CHEBI:30616"/>
        <dbReference type="ChEBI" id="CHEBI:47013"/>
        <dbReference type="ChEBI" id="CHEBI:78346"/>
        <dbReference type="ChEBI" id="CHEBI:456216"/>
        <dbReference type="EC" id="2.7.1.15"/>
    </reaction>
</comment>
<dbReference type="Proteomes" id="UP000004946">
    <property type="component" value="Chromosome"/>
</dbReference>
<dbReference type="KEGG" id="pdo:PSDT_0406"/>
<dbReference type="CDD" id="cd01174">
    <property type="entry name" value="ribokinase"/>
    <property type="match status" value="1"/>
</dbReference>
<dbReference type="EMBL" id="AEON01000002">
    <property type="protein sequence ID" value="EFT82576.1"/>
    <property type="molecule type" value="Genomic_DNA"/>
</dbReference>
<organism evidence="11 12">
    <name type="scientific">Parascardovia denticolens DSM 10105 = JCM 12538</name>
    <dbReference type="NCBI Taxonomy" id="864564"/>
    <lineage>
        <taxon>Bacteria</taxon>
        <taxon>Bacillati</taxon>
        <taxon>Actinomycetota</taxon>
        <taxon>Actinomycetes</taxon>
        <taxon>Bifidobacteriales</taxon>
        <taxon>Bifidobacteriaceae</taxon>
        <taxon>Parascardovia</taxon>
    </lineage>
</organism>
<proteinExistence type="inferred from homology"/>
<comment type="subunit">
    <text evidence="9">Homodimer.</text>
</comment>
<keyword evidence="4 9" id="KW-0418">Kinase</keyword>
<comment type="caution">
    <text evidence="11">The sequence shown here is derived from an EMBL/GenBank/DDBJ whole genome shotgun (WGS) entry which is preliminary data.</text>
</comment>
<keyword evidence="2 9" id="KW-0479">Metal-binding</keyword>
<keyword evidence="12" id="KW-1185">Reference proteome</keyword>
<evidence type="ECO:0000256" key="1">
    <source>
        <dbReference type="ARBA" id="ARBA00022679"/>
    </source>
</evidence>
<feature type="binding site" evidence="9">
    <location>
        <position position="317"/>
    </location>
    <ligand>
        <name>K(+)</name>
        <dbReference type="ChEBI" id="CHEBI:29103"/>
    </ligand>
</feature>
<evidence type="ECO:0000256" key="6">
    <source>
        <dbReference type="ARBA" id="ARBA00022842"/>
    </source>
</evidence>
<evidence type="ECO:0000256" key="9">
    <source>
        <dbReference type="HAMAP-Rule" id="MF_01987"/>
    </source>
</evidence>
<comment type="cofactor">
    <cofactor evidence="9">
        <name>Mg(2+)</name>
        <dbReference type="ChEBI" id="CHEBI:18420"/>
    </cofactor>
    <text evidence="9">Requires a divalent cation, most likely magnesium in vivo, as an electrophilic catalyst to aid phosphoryl group transfer. It is the chelate of the metal and the nucleotide that is the actual substrate.</text>
</comment>
<dbReference type="PATRIC" id="fig|864564.6.peg.447"/>
<keyword evidence="5 9" id="KW-0067">ATP-binding</keyword>
<keyword evidence="3 9" id="KW-0547">Nucleotide-binding</keyword>
<evidence type="ECO:0000256" key="4">
    <source>
        <dbReference type="ARBA" id="ARBA00022777"/>
    </source>
</evidence>
<feature type="domain" description="Carbohydrate kinase PfkB" evidence="10">
    <location>
        <begin position="24"/>
        <end position="317"/>
    </location>
</feature>
<dbReference type="GO" id="GO:0004747">
    <property type="term" value="F:ribokinase activity"/>
    <property type="evidence" value="ECO:0007669"/>
    <property type="project" value="UniProtKB-UniRule"/>
</dbReference>
<dbReference type="Pfam" id="PF00294">
    <property type="entry name" value="PfkB"/>
    <property type="match status" value="1"/>
</dbReference>
<feature type="binding site" evidence="9">
    <location>
        <position position="161"/>
    </location>
    <ligand>
        <name>substrate</name>
    </ligand>
</feature>
<feature type="binding site" evidence="9">
    <location>
        <position position="206"/>
    </location>
    <ligand>
        <name>ATP</name>
        <dbReference type="ChEBI" id="CHEBI:30616"/>
    </ligand>
</feature>
<dbReference type="GO" id="GO:0046872">
    <property type="term" value="F:metal ion binding"/>
    <property type="evidence" value="ECO:0007669"/>
    <property type="project" value="UniProtKB-KW"/>
</dbReference>
<dbReference type="HOGENOM" id="CLU_027634_2_1_11"/>
<evidence type="ECO:0000259" key="10">
    <source>
        <dbReference type="Pfam" id="PF00294"/>
    </source>
</evidence>
<dbReference type="GO" id="GO:0005524">
    <property type="term" value="F:ATP binding"/>
    <property type="evidence" value="ECO:0007669"/>
    <property type="project" value="UniProtKB-UniRule"/>
</dbReference>
<evidence type="ECO:0000256" key="2">
    <source>
        <dbReference type="ARBA" id="ARBA00022723"/>
    </source>
</evidence>
<keyword evidence="8 9" id="KW-0119">Carbohydrate metabolism</keyword>
<dbReference type="AlphaFoldDB" id="E6K2M2"/>
<feature type="binding site" evidence="9">
    <location>
        <begin position="246"/>
        <end position="251"/>
    </location>
    <ligand>
        <name>ATP</name>
        <dbReference type="ChEBI" id="CHEBI:30616"/>
    </ligand>
</feature>
<reference evidence="11 12" key="1">
    <citation type="submission" date="2010-12" db="EMBL/GenBank/DDBJ databases">
        <authorList>
            <person name="Muzny D."/>
            <person name="Qin X."/>
            <person name="Buhay C."/>
            <person name="Dugan-Rocha S."/>
            <person name="Ding Y."/>
            <person name="Chen G."/>
            <person name="Hawes A."/>
            <person name="Holder M."/>
            <person name="Jhangiani S."/>
            <person name="Johnson A."/>
            <person name="Khan Z."/>
            <person name="Li Z."/>
            <person name="Liu W."/>
            <person name="Liu X."/>
            <person name="Perez L."/>
            <person name="Shen H."/>
            <person name="Wang Q."/>
            <person name="Watt J."/>
            <person name="Xi L."/>
            <person name="Xin Y."/>
            <person name="Zhou J."/>
            <person name="Deng J."/>
            <person name="Jiang H."/>
            <person name="Liu Y."/>
            <person name="Qu J."/>
            <person name="Song X.-Z."/>
            <person name="Zhang L."/>
            <person name="Villasana D."/>
            <person name="Johnson A."/>
            <person name="Liu J."/>
            <person name="Liyanage D."/>
            <person name="Lorensuhewa L."/>
            <person name="Robinson T."/>
            <person name="Song A."/>
            <person name="Song B.-B."/>
            <person name="Dinh H."/>
            <person name="Thornton R."/>
            <person name="Coyle M."/>
            <person name="Francisco L."/>
            <person name="Jackson L."/>
            <person name="Javaid M."/>
            <person name="Korchina V."/>
            <person name="Kovar C."/>
            <person name="Mata R."/>
            <person name="Mathew T."/>
            <person name="Ngo R."/>
            <person name="Nguyen L."/>
            <person name="Nguyen N."/>
            <person name="Okwuonu G."/>
            <person name="Ongeri F."/>
            <person name="Pham C."/>
            <person name="Simmons D."/>
            <person name="Wilczek-Boney K."/>
            <person name="Hale W."/>
            <person name="Jakkamsetti A."/>
            <person name="Pham P."/>
            <person name="Ruth R."/>
            <person name="San Lucas F."/>
            <person name="Warren J."/>
            <person name="Zhang J."/>
            <person name="Zhao Z."/>
            <person name="Zhou C."/>
            <person name="Zhu D."/>
            <person name="Lee S."/>
            <person name="Bess C."/>
            <person name="Blankenburg K."/>
            <person name="Forbes L."/>
            <person name="Fu Q."/>
            <person name="Gubbala S."/>
            <person name="Hirani K."/>
            <person name="Jayaseelan J.C."/>
            <person name="Lara F."/>
            <person name="Munidasa M."/>
            <person name="Palculict T."/>
            <person name="Patil S."/>
            <person name="Pu L.-L."/>
            <person name="Saada N."/>
            <person name="Tang L."/>
            <person name="Weissenberger G."/>
            <person name="Zhu Y."/>
            <person name="Hemphill L."/>
            <person name="Shang Y."/>
            <person name="Youmans B."/>
            <person name="Ayvaz T."/>
            <person name="Ross M."/>
            <person name="Santibanez J."/>
            <person name="Aqrawi P."/>
            <person name="Gross S."/>
            <person name="Joshi V."/>
            <person name="Fowler G."/>
            <person name="Nazareth L."/>
            <person name="Reid J."/>
            <person name="Worley K."/>
            <person name="Petrosino J."/>
            <person name="Highlander S."/>
            <person name="Gibbs R."/>
        </authorList>
    </citation>
    <scope>NUCLEOTIDE SEQUENCE [LARGE SCALE GENOMIC DNA]</scope>
    <source>
        <strain evidence="11 12">DSM 10105</strain>
    </source>
</reference>
<keyword evidence="6 9" id="KW-0460">Magnesium</keyword>
<dbReference type="UniPathway" id="UPA00916">
    <property type="reaction ID" value="UER00889"/>
</dbReference>
<sequence length="333" mass="34157">MNADEENRSRLSGLFERVAAAKDRRIAVMGSMNVDYTVVTERLPQPGETVTGGPLQVLPGGKSANQAAAAGRLGAGVTMLGMVGSDDSGAFLIDQLKDARVDTSSIAAMEGPSGSTVITVDAAGENTIVYSAGANAQVSVDYVTSHSQAIQSAAVLGLCLESPLDAVIAAATVAHKAGIPVLLNDSPFLADLPADLIANTDILLVNEHEVAQLLGIDVDGSRTDIAYWRPVGEKLQGFGYSQAIVTLGSHGAVVLDGDRLSHVPALSVEAVDTTGCGDSFMGSVLAGTCAGLSLEDSAFMASYVAADAACGMGAQASYGSAWQVLEYFFPESR</sequence>
<dbReference type="HAMAP" id="MF_01987">
    <property type="entry name" value="Ribokinase"/>
    <property type="match status" value="1"/>
</dbReference>
<feature type="binding site" evidence="9">
    <location>
        <position position="278"/>
    </location>
    <ligand>
        <name>substrate</name>
    </ligand>
</feature>
<evidence type="ECO:0000256" key="8">
    <source>
        <dbReference type="ARBA" id="ARBA00023277"/>
    </source>
</evidence>
<dbReference type="GO" id="GO:0005829">
    <property type="term" value="C:cytosol"/>
    <property type="evidence" value="ECO:0007669"/>
    <property type="project" value="TreeGrafter"/>
</dbReference>
<dbReference type="InterPro" id="IPR011877">
    <property type="entry name" value="Ribokinase"/>
</dbReference>
<comment type="subcellular location">
    <subcellularLocation>
        <location evidence="9">Cytoplasm</location>
    </subcellularLocation>
</comment>
<feature type="binding site" evidence="9">
    <location>
        <position position="313"/>
    </location>
    <ligand>
        <name>K(+)</name>
        <dbReference type="ChEBI" id="CHEBI:29103"/>
    </ligand>
</feature>
<evidence type="ECO:0000313" key="12">
    <source>
        <dbReference type="Proteomes" id="UP000004946"/>
    </source>
</evidence>
<evidence type="ECO:0000256" key="3">
    <source>
        <dbReference type="ARBA" id="ARBA00022741"/>
    </source>
</evidence>
<keyword evidence="7 9" id="KW-0630">Potassium</keyword>
<dbReference type="InterPro" id="IPR002139">
    <property type="entry name" value="Ribo/fructo_kinase"/>
</dbReference>
<keyword evidence="9" id="KW-0963">Cytoplasm</keyword>
<comment type="caution">
    <text evidence="9">Lacks conserved residue(s) required for the propagation of feature annotation.</text>
</comment>
<keyword evidence="1 9" id="KW-0808">Transferase</keyword>
<gene>
    <name evidence="9" type="primary">rbsK</name>
    <name evidence="11" type="ORF">HMPREF0620_1261</name>
</gene>
<comment type="pathway">
    <text evidence="9">Carbohydrate metabolism; D-ribose degradation; D-ribose 5-phosphate from beta-D-ribopyranose: step 2/2.</text>
</comment>
<feature type="binding site" evidence="9">
    <location>
        <begin position="277"/>
        <end position="278"/>
    </location>
    <ligand>
        <name>ATP</name>
        <dbReference type="ChEBI" id="CHEBI:30616"/>
    </ligand>
</feature>
<name>E6K2M2_PARDN</name>
<dbReference type="RefSeq" id="WP_006290619.1">
    <property type="nucleotide sequence ID" value="NZ_AP012333.1"/>
</dbReference>
<feature type="binding site" evidence="9">
    <location>
        <begin position="61"/>
        <end position="65"/>
    </location>
    <ligand>
        <name>substrate</name>
    </ligand>
</feature>
<evidence type="ECO:0000256" key="5">
    <source>
        <dbReference type="ARBA" id="ARBA00022840"/>
    </source>
</evidence>
<dbReference type="PANTHER" id="PTHR10584:SF166">
    <property type="entry name" value="RIBOKINASE"/>
    <property type="match status" value="1"/>
</dbReference>
<feature type="active site" description="Proton acceptor" evidence="9">
    <location>
        <position position="278"/>
    </location>
</feature>
<comment type="activity regulation">
    <text evidence="9">Activated by a monovalent cation that binds near, but not in, the active site. The most likely occupant of the site in vivo is potassium. Ion binding induces a conformational change that may alter substrate affinity.</text>
</comment>
<evidence type="ECO:0000313" key="11">
    <source>
        <dbReference type="EMBL" id="EFT82576.1"/>
    </source>
</evidence>
<feature type="binding site" evidence="9">
    <location>
        <position position="274"/>
    </location>
    <ligand>
        <name>K(+)</name>
        <dbReference type="ChEBI" id="CHEBI:29103"/>
    </ligand>
</feature>
<feature type="binding site" evidence="9">
    <location>
        <position position="311"/>
    </location>
    <ligand>
        <name>K(+)</name>
        <dbReference type="ChEBI" id="CHEBI:29103"/>
    </ligand>
</feature>